<dbReference type="Gene3D" id="3.30.470.20">
    <property type="entry name" value="ATP-grasp fold, B domain"/>
    <property type="match status" value="1"/>
</dbReference>
<dbReference type="EMBL" id="JBHTJZ010000011">
    <property type="protein sequence ID" value="MFD0959845.1"/>
    <property type="molecule type" value="Genomic_DNA"/>
</dbReference>
<reference evidence="2" key="1">
    <citation type="journal article" date="2019" name="Int. J. Syst. Evol. Microbiol.">
        <title>The Global Catalogue of Microorganisms (GCM) 10K type strain sequencing project: providing services to taxonomists for standard genome sequencing and annotation.</title>
        <authorList>
            <consortium name="The Broad Institute Genomics Platform"/>
            <consortium name="The Broad Institute Genome Sequencing Center for Infectious Disease"/>
            <person name="Wu L."/>
            <person name="Ma J."/>
        </authorList>
    </citation>
    <scope>NUCLEOTIDE SEQUENCE [LARGE SCALE GENOMIC DNA]</scope>
    <source>
        <strain evidence="2">CCUG 59129</strain>
    </source>
</reference>
<dbReference type="Pfam" id="PF14398">
    <property type="entry name" value="ATPgrasp_YheCD"/>
    <property type="match status" value="1"/>
</dbReference>
<comment type="caution">
    <text evidence="1">The sequence shown here is derived from an EMBL/GenBank/DDBJ whole genome shotgun (WGS) entry which is preliminary data.</text>
</comment>
<dbReference type="SUPFAM" id="SSF56059">
    <property type="entry name" value="Glutathione synthetase ATP-binding domain-like"/>
    <property type="match status" value="1"/>
</dbReference>
<protein>
    <submittedName>
        <fullName evidence="1">YheC/YheD family protein</fullName>
    </submittedName>
</protein>
<proteinExistence type="predicted"/>
<evidence type="ECO:0000313" key="1">
    <source>
        <dbReference type="EMBL" id="MFD0959845.1"/>
    </source>
</evidence>
<sequence>MAKSSVKSSGVYRIADKWAKTNVMLTDEGLRSYIPVTKKLSKQMLSTMLEKHGMVYVKPAFGSLGKGVMRVERLSGDPSSGYIYQLGGERKTFQSFQPLYRSIMKDAGGRVYLVQRGIHVLTYNGRPFDLRLVVQQSPSGGWEVTGTVARVAHPGKIVTNGSQGGTIVPVEQALQGYGNPLQRIKLMRQLERIGVSTMRKLHRRYPGLRELGLDIALDQGLKPWILEVNTTPDHCPFAILRDQTMITRIVHYGSQYGRKYRLNCFKAQRG</sequence>
<dbReference type="RefSeq" id="WP_377564122.1">
    <property type="nucleotide sequence ID" value="NZ_JBHTJZ010000011.1"/>
</dbReference>
<accession>A0ABW3HQN1</accession>
<dbReference type="Proteomes" id="UP001596989">
    <property type="component" value="Unassembled WGS sequence"/>
</dbReference>
<organism evidence="1 2">
    <name type="scientific">Paenibacillus chungangensis</name>
    <dbReference type="NCBI Taxonomy" id="696535"/>
    <lineage>
        <taxon>Bacteria</taxon>
        <taxon>Bacillati</taxon>
        <taxon>Bacillota</taxon>
        <taxon>Bacilli</taxon>
        <taxon>Bacillales</taxon>
        <taxon>Paenibacillaceae</taxon>
        <taxon>Paenibacillus</taxon>
    </lineage>
</organism>
<dbReference type="InterPro" id="IPR026838">
    <property type="entry name" value="YheC/D"/>
</dbReference>
<gene>
    <name evidence="1" type="ORF">ACFQ2I_10625</name>
</gene>
<keyword evidence="2" id="KW-1185">Reference proteome</keyword>
<name>A0ABW3HQN1_9BACL</name>
<evidence type="ECO:0000313" key="2">
    <source>
        <dbReference type="Proteomes" id="UP001596989"/>
    </source>
</evidence>